<evidence type="ECO:0000313" key="1">
    <source>
        <dbReference type="EMBL" id="CDY51114.1"/>
    </source>
</evidence>
<accession>A0A078IP01</accession>
<keyword evidence="2" id="KW-1185">Reference proteome</keyword>
<name>A0A078IP01_BRANA</name>
<dbReference type="EMBL" id="LK032967">
    <property type="protein sequence ID" value="CDY51114.1"/>
    <property type="molecule type" value="Genomic_DNA"/>
</dbReference>
<proteinExistence type="predicted"/>
<dbReference type="PaxDb" id="3708-A0A078IP01"/>
<organism evidence="1 2">
    <name type="scientific">Brassica napus</name>
    <name type="common">Rape</name>
    <dbReference type="NCBI Taxonomy" id="3708"/>
    <lineage>
        <taxon>Eukaryota</taxon>
        <taxon>Viridiplantae</taxon>
        <taxon>Streptophyta</taxon>
        <taxon>Embryophyta</taxon>
        <taxon>Tracheophyta</taxon>
        <taxon>Spermatophyta</taxon>
        <taxon>Magnoliopsida</taxon>
        <taxon>eudicotyledons</taxon>
        <taxon>Gunneridae</taxon>
        <taxon>Pentapetalae</taxon>
        <taxon>rosids</taxon>
        <taxon>malvids</taxon>
        <taxon>Brassicales</taxon>
        <taxon>Brassicaceae</taxon>
        <taxon>Brassiceae</taxon>
        <taxon>Brassica</taxon>
    </lineage>
</organism>
<protein>
    <submittedName>
        <fullName evidence="1">BnaCnng20170D protein</fullName>
    </submittedName>
</protein>
<evidence type="ECO:0000313" key="2">
    <source>
        <dbReference type="Proteomes" id="UP000028999"/>
    </source>
</evidence>
<dbReference type="AlphaFoldDB" id="A0A078IP01"/>
<dbReference type="Proteomes" id="UP000028999">
    <property type="component" value="Unassembled WGS sequence"/>
</dbReference>
<reference evidence="1 2" key="1">
    <citation type="journal article" date="2014" name="Science">
        <title>Plant genetics. Early allopolyploid evolution in the post-Neolithic Brassica napus oilseed genome.</title>
        <authorList>
            <person name="Chalhoub B."/>
            <person name="Denoeud F."/>
            <person name="Liu S."/>
            <person name="Parkin I.A."/>
            <person name="Tang H."/>
            <person name="Wang X."/>
            <person name="Chiquet J."/>
            <person name="Belcram H."/>
            <person name="Tong C."/>
            <person name="Samans B."/>
            <person name="Correa M."/>
            <person name="Da Silva C."/>
            <person name="Just J."/>
            <person name="Falentin C."/>
            <person name="Koh C.S."/>
            <person name="Le Clainche I."/>
            <person name="Bernard M."/>
            <person name="Bento P."/>
            <person name="Noel B."/>
            <person name="Labadie K."/>
            <person name="Alberti A."/>
            <person name="Charles M."/>
            <person name="Arnaud D."/>
            <person name="Guo H."/>
            <person name="Daviaud C."/>
            <person name="Alamery S."/>
            <person name="Jabbari K."/>
            <person name="Zhao M."/>
            <person name="Edger P.P."/>
            <person name="Chelaifa H."/>
            <person name="Tack D."/>
            <person name="Lassalle G."/>
            <person name="Mestiri I."/>
            <person name="Schnel N."/>
            <person name="Le Paslier M.C."/>
            <person name="Fan G."/>
            <person name="Renault V."/>
            <person name="Bayer P.E."/>
            <person name="Golicz A.A."/>
            <person name="Manoli S."/>
            <person name="Lee T.H."/>
            <person name="Thi V.H."/>
            <person name="Chalabi S."/>
            <person name="Hu Q."/>
            <person name="Fan C."/>
            <person name="Tollenaere R."/>
            <person name="Lu Y."/>
            <person name="Battail C."/>
            <person name="Shen J."/>
            <person name="Sidebottom C.H."/>
            <person name="Wang X."/>
            <person name="Canaguier A."/>
            <person name="Chauveau A."/>
            <person name="Berard A."/>
            <person name="Deniot G."/>
            <person name="Guan M."/>
            <person name="Liu Z."/>
            <person name="Sun F."/>
            <person name="Lim Y.P."/>
            <person name="Lyons E."/>
            <person name="Town C.D."/>
            <person name="Bancroft I."/>
            <person name="Wang X."/>
            <person name="Meng J."/>
            <person name="Ma J."/>
            <person name="Pires J.C."/>
            <person name="King G.J."/>
            <person name="Brunel D."/>
            <person name="Delourme R."/>
            <person name="Renard M."/>
            <person name="Aury J.M."/>
            <person name="Adams K.L."/>
            <person name="Batley J."/>
            <person name="Snowdon R.J."/>
            <person name="Tost J."/>
            <person name="Edwards D."/>
            <person name="Zhou Y."/>
            <person name="Hua W."/>
            <person name="Sharpe A.G."/>
            <person name="Paterson A.H."/>
            <person name="Guan C."/>
            <person name="Wincker P."/>
        </authorList>
    </citation>
    <scope>NUCLEOTIDE SEQUENCE [LARGE SCALE GENOMIC DNA]</scope>
    <source>
        <strain evidence="2">cv. Darmor-bzh</strain>
    </source>
</reference>
<gene>
    <name evidence="1" type="primary">BnaCnng20170D</name>
    <name evidence="1" type="ORF">GSBRNA2T00098286001</name>
</gene>
<sequence length="20" mass="2268">MSFSHSLVFIREITKGNLTS</sequence>